<protein>
    <submittedName>
        <fullName evidence="8">Beclin 2</fullName>
    </submittedName>
</protein>
<evidence type="ECO:0000256" key="4">
    <source>
        <dbReference type="SAM" id="Coils"/>
    </source>
</evidence>
<feature type="domain" description="Atg6/beclin coiled-coil" evidence="7">
    <location>
        <begin position="120"/>
        <end position="246"/>
    </location>
</feature>
<dbReference type="AlphaFoldDB" id="A0A8C6A963"/>
<dbReference type="GO" id="GO:0000423">
    <property type="term" value="P:mitophagy"/>
    <property type="evidence" value="ECO:0007669"/>
    <property type="project" value="TreeGrafter"/>
</dbReference>
<dbReference type="PANTHER" id="PTHR12768:SF5">
    <property type="entry name" value="BECLIN-2"/>
    <property type="match status" value="1"/>
</dbReference>
<dbReference type="GO" id="GO:0034271">
    <property type="term" value="C:phosphatidylinositol 3-kinase complex, class III, type I"/>
    <property type="evidence" value="ECO:0007669"/>
    <property type="project" value="TreeGrafter"/>
</dbReference>
<name>A0A8C6A963_MARMA</name>
<keyword evidence="2" id="KW-0072">Autophagy</keyword>
<evidence type="ECO:0000256" key="1">
    <source>
        <dbReference type="ARBA" id="ARBA00005965"/>
    </source>
</evidence>
<evidence type="ECO:0000313" key="8">
    <source>
        <dbReference type="Ensembl" id="ENSMMMP00000027084.1"/>
    </source>
</evidence>
<reference evidence="8" key="2">
    <citation type="submission" date="2025-09" db="UniProtKB">
        <authorList>
            <consortium name="Ensembl"/>
        </authorList>
    </citation>
    <scope>IDENTIFICATION</scope>
</reference>
<dbReference type="FunFam" id="1.10.418.40:FF:000001">
    <property type="entry name" value="beclin-1 isoform X1"/>
    <property type="match status" value="1"/>
</dbReference>
<evidence type="ECO:0000259" key="6">
    <source>
        <dbReference type="Pfam" id="PF04111"/>
    </source>
</evidence>
<dbReference type="GO" id="GO:0034272">
    <property type="term" value="C:phosphatidylinositol 3-kinase complex, class III, type II"/>
    <property type="evidence" value="ECO:0007669"/>
    <property type="project" value="TreeGrafter"/>
</dbReference>
<dbReference type="InterPro" id="IPR041691">
    <property type="entry name" value="Atg6/beclin_CC"/>
</dbReference>
<feature type="domain" description="Atg6 BARA" evidence="6">
    <location>
        <begin position="249"/>
        <end position="430"/>
    </location>
</feature>
<comment type="similarity">
    <text evidence="1">Belongs to the beclin family.</text>
</comment>
<evidence type="ECO:0000256" key="3">
    <source>
        <dbReference type="ARBA" id="ARBA00023054"/>
    </source>
</evidence>
<feature type="compositionally biased region" description="Low complexity" evidence="5">
    <location>
        <begin position="35"/>
        <end position="45"/>
    </location>
</feature>
<dbReference type="GO" id="GO:0000407">
    <property type="term" value="C:phagophore assembly site"/>
    <property type="evidence" value="ECO:0007669"/>
    <property type="project" value="TreeGrafter"/>
</dbReference>
<reference evidence="8" key="1">
    <citation type="submission" date="2025-08" db="UniProtKB">
        <authorList>
            <consortium name="Ensembl"/>
        </authorList>
    </citation>
    <scope>IDENTIFICATION</scope>
</reference>
<dbReference type="PANTHER" id="PTHR12768">
    <property type="entry name" value="BECLIN 1"/>
    <property type="match status" value="1"/>
</dbReference>
<dbReference type="GO" id="GO:0000045">
    <property type="term" value="P:autophagosome assembly"/>
    <property type="evidence" value="ECO:0007669"/>
    <property type="project" value="TreeGrafter"/>
</dbReference>
<dbReference type="GeneTree" id="ENSGT00390000008164"/>
<dbReference type="InterPro" id="IPR007243">
    <property type="entry name" value="Atg6/Beclin"/>
</dbReference>
<dbReference type="GO" id="GO:0006995">
    <property type="term" value="P:cellular response to nitrogen starvation"/>
    <property type="evidence" value="ECO:0007669"/>
    <property type="project" value="TreeGrafter"/>
</dbReference>
<gene>
    <name evidence="8" type="primary">BECN2</name>
</gene>
<dbReference type="GO" id="GO:0030674">
    <property type="term" value="F:protein-macromolecule adaptor activity"/>
    <property type="evidence" value="ECO:0007669"/>
    <property type="project" value="TreeGrafter"/>
</dbReference>
<keyword evidence="9" id="KW-1185">Reference proteome</keyword>
<feature type="coiled-coil region" evidence="4">
    <location>
        <begin position="155"/>
        <end position="238"/>
    </location>
</feature>
<feature type="compositionally biased region" description="Basic and acidic residues" evidence="5">
    <location>
        <begin position="50"/>
        <end position="60"/>
    </location>
</feature>
<evidence type="ECO:0000313" key="9">
    <source>
        <dbReference type="Proteomes" id="UP000694407"/>
    </source>
</evidence>
<organism evidence="8 9">
    <name type="scientific">Marmota marmota marmota</name>
    <name type="common">Alpine marmot</name>
    <dbReference type="NCBI Taxonomy" id="9994"/>
    <lineage>
        <taxon>Eukaryota</taxon>
        <taxon>Metazoa</taxon>
        <taxon>Chordata</taxon>
        <taxon>Craniata</taxon>
        <taxon>Vertebrata</taxon>
        <taxon>Euteleostomi</taxon>
        <taxon>Mammalia</taxon>
        <taxon>Eutheria</taxon>
        <taxon>Euarchontoglires</taxon>
        <taxon>Glires</taxon>
        <taxon>Rodentia</taxon>
        <taxon>Sciuromorpha</taxon>
        <taxon>Sciuridae</taxon>
        <taxon>Xerinae</taxon>
        <taxon>Marmotini</taxon>
        <taxon>Marmota</taxon>
    </lineage>
</organism>
<evidence type="ECO:0000256" key="5">
    <source>
        <dbReference type="SAM" id="MobiDB-lite"/>
    </source>
</evidence>
<dbReference type="GO" id="GO:0044877">
    <property type="term" value="F:protein-containing complex binding"/>
    <property type="evidence" value="ECO:0007669"/>
    <property type="project" value="Ensembl"/>
</dbReference>
<dbReference type="Ensembl" id="ENSMMMT00000030639.1">
    <property type="protein sequence ID" value="ENSMMMP00000027084.1"/>
    <property type="gene ID" value="ENSMMMG00000023671.1"/>
</dbReference>
<dbReference type="GO" id="GO:0042593">
    <property type="term" value="P:glucose homeostasis"/>
    <property type="evidence" value="ECO:0007669"/>
    <property type="project" value="Ensembl"/>
</dbReference>
<evidence type="ECO:0000256" key="2">
    <source>
        <dbReference type="ARBA" id="ARBA00023006"/>
    </source>
</evidence>
<dbReference type="Pfam" id="PF04111">
    <property type="entry name" value="APG6"/>
    <property type="match status" value="1"/>
</dbReference>
<evidence type="ECO:0000259" key="7">
    <source>
        <dbReference type="Pfam" id="PF17675"/>
    </source>
</evidence>
<dbReference type="InterPro" id="IPR040455">
    <property type="entry name" value="Atg6_BARA"/>
</dbReference>
<sequence>ISLSKCSSVKMSRMSSFRFLCQRCNRPLKGDESMEMSSSGQGEPGEAQEDGARSMEKTDGGELQVSASRPLPDDGGMSEQRDSNFILLGEITSLRTLSSIQKTTTEMFDILSGQKEMDLPLCEECTDNFLKQLDSQIALTELDEQIYRRYLETKVLKGEDQRETLQMELQGLQLEEAKLALELEDVDENHARIAADLRAAQAETVELQLQERQHLRDFNKLKWQQQELSDQLTSVENQLWYARVQLHQLKKTNIFNATFEIREEGTLGIINNFRLGRLPGVPVGWNEINAAWGQAALLLLALSKAIGLQFQRYQVIACGNHSYLKSLTGDCADLPLFSDGRENVFWNNTFDQAILAFLDCLQQFKEEAEKQAGDLCLPHRILVEEGLIEGPTGSGEWYSVRTHLNTEEQWTKALKLMLLNLKRSLSWASSRYYQNQLSF</sequence>
<dbReference type="GO" id="GO:0008333">
    <property type="term" value="P:endosome to lysosome transport"/>
    <property type="evidence" value="ECO:0007669"/>
    <property type="project" value="Ensembl"/>
</dbReference>
<dbReference type="Gene3D" id="1.10.418.40">
    <property type="entry name" value="Autophagy protein 6/Beclin 1"/>
    <property type="match status" value="1"/>
</dbReference>
<dbReference type="GO" id="GO:1990172">
    <property type="term" value="P:G protein-coupled receptor catabolic process"/>
    <property type="evidence" value="ECO:0007669"/>
    <property type="project" value="Ensembl"/>
</dbReference>
<dbReference type="Pfam" id="PF17675">
    <property type="entry name" value="APG6_N"/>
    <property type="match status" value="1"/>
</dbReference>
<dbReference type="InterPro" id="IPR038274">
    <property type="entry name" value="Atg6/Beclin_C_sf"/>
</dbReference>
<dbReference type="GO" id="GO:0045324">
    <property type="term" value="P:late endosome to vacuole transport"/>
    <property type="evidence" value="ECO:0007669"/>
    <property type="project" value="TreeGrafter"/>
</dbReference>
<feature type="region of interest" description="Disordered" evidence="5">
    <location>
        <begin position="30"/>
        <end position="80"/>
    </location>
</feature>
<keyword evidence="3 4" id="KW-0175">Coiled coil</keyword>
<dbReference type="Proteomes" id="UP000694407">
    <property type="component" value="Unplaced"/>
</dbReference>
<proteinExistence type="inferred from homology"/>
<accession>A0A8C6A963</accession>
<dbReference type="GO" id="GO:0043548">
    <property type="term" value="F:phosphatidylinositol 3-kinase binding"/>
    <property type="evidence" value="ECO:0007669"/>
    <property type="project" value="TreeGrafter"/>
</dbReference>